<feature type="transmembrane region" description="Helical" evidence="6">
    <location>
        <begin position="254"/>
        <end position="274"/>
    </location>
</feature>
<keyword evidence="3 6" id="KW-1133">Transmembrane helix</keyword>
<dbReference type="Proteomes" id="UP000246740">
    <property type="component" value="Unassembled WGS sequence"/>
</dbReference>
<accession>A0A317XIH4</accession>
<feature type="transmembrane region" description="Helical" evidence="6">
    <location>
        <begin position="133"/>
        <end position="151"/>
    </location>
</feature>
<dbReference type="FunCoup" id="A0A317XIH4">
    <property type="interactions" value="21"/>
</dbReference>
<evidence type="ECO:0000256" key="6">
    <source>
        <dbReference type="SAM" id="Phobius"/>
    </source>
</evidence>
<comment type="subcellular location">
    <subcellularLocation>
        <location evidence="1">Membrane</location>
        <topology evidence="1">Multi-pass membrane protein</topology>
    </subcellularLocation>
</comment>
<dbReference type="GO" id="GO:0005886">
    <property type="term" value="C:plasma membrane"/>
    <property type="evidence" value="ECO:0007669"/>
    <property type="project" value="TreeGrafter"/>
</dbReference>
<keyword evidence="2 6" id="KW-0812">Transmembrane</keyword>
<feature type="region of interest" description="Disordered" evidence="5">
    <location>
        <begin position="291"/>
        <end position="333"/>
    </location>
</feature>
<dbReference type="EMBL" id="KZ819204">
    <property type="protein sequence ID" value="PWY97627.1"/>
    <property type="molecule type" value="Genomic_DNA"/>
</dbReference>
<evidence type="ECO:0000256" key="5">
    <source>
        <dbReference type="SAM" id="MobiDB-lite"/>
    </source>
</evidence>
<sequence>MSKLSPKCPEVDPNPGQICSIENSPYGFEPTLWIGIVYSAIFGVLALTHLGLMAYHRWFPKFMFIAVLGACGELAGWIGRAYSAPHPFDRNAYLDQIICLILSPAFISAVNYVAFQNVMDVYGHKWSRIPRKWYVLAFVAGDICSLVVQAVGGALSAEAETETAANTGKAIMIAGVSIQVAVTAPFMALYIDYNFRRLLEWRKKGLACHERPYPRVEVFNAAIGISTLFILTRCLYRIVEMADGWKGYLATTEAYFAILDALMIVFAIGIFIPIHPGFYLPRVLEPTSSDEEKAASTADSILEKPQRRGEATATASSSLHGASLTSSTDGTRA</sequence>
<evidence type="ECO:0000313" key="8">
    <source>
        <dbReference type="Proteomes" id="UP000246740"/>
    </source>
</evidence>
<dbReference type="AlphaFoldDB" id="A0A317XIH4"/>
<dbReference type="OrthoDB" id="3358017at2759"/>
<feature type="compositionally biased region" description="Basic and acidic residues" evidence="5">
    <location>
        <begin position="301"/>
        <end position="310"/>
    </location>
</feature>
<dbReference type="STRING" id="1882483.A0A317XIH4"/>
<evidence type="ECO:0000256" key="4">
    <source>
        <dbReference type="ARBA" id="ARBA00023136"/>
    </source>
</evidence>
<evidence type="ECO:0000256" key="3">
    <source>
        <dbReference type="ARBA" id="ARBA00022989"/>
    </source>
</evidence>
<feature type="transmembrane region" description="Helical" evidence="6">
    <location>
        <begin position="92"/>
        <end position="113"/>
    </location>
</feature>
<feature type="transmembrane region" description="Helical" evidence="6">
    <location>
        <begin position="171"/>
        <end position="195"/>
    </location>
</feature>
<dbReference type="InterPro" id="IPR007568">
    <property type="entry name" value="RTA1"/>
</dbReference>
<dbReference type="PANTHER" id="PTHR31465:SF9">
    <property type="entry name" value="SPHINGOID LONG-CHAIN BASE TRANSPORTER RSB1"/>
    <property type="match status" value="1"/>
</dbReference>
<protein>
    <submittedName>
        <fullName evidence="7">RTA1-domain-containing protein</fullName>
    </submittedName>
</protein>
<dbReference type="Pfam" id="PF04479">
    <property type="entry name" value="RTA1"/>
    <property type="match status" value="1"/>
</dbReference>
<evidence type="ECO:0000256" key="2">
    <source>
        <dbReference type="ARBA" id="ARBA00022692"/>
    </source>
</evidence>
<evidence type="ECO:0000313" key="7">
    <source>
        <dbReference type="EMBL" id="PWY97627.1"/>
    </source>
</evidence>
<gene>
    <name evidence="7" type="ORF">BCV70DRAFT_166625</name>
</gene>
<organism evidence="7 8">
    <name type="scientific">Testicularia cyperi</name>
    <dbReference type="NCBI Taxonomy" id="1882483"/>
    <lineage>
        <taxon>Eukaryota</taxon>
        <taxon>Fungi</taxon>
        <taxon>Dikarya</taxon>
        <taxon>Basidiomycota</taxon>
        <taxon>Ustilaginomycotina</taxon>
        <taxon>Ustilaginomycetes</taxon>
        <taxon>Ustilaginales</taxon>
        <taxon>Anthracoideaceae</taxon>
        <taxon>Testicularia</taxon>
    </lineage>
</organism>
<reference evidence="7 8" key="1">
    <citation type="journal article" date="2018" name="Mol. Biol. Evol.">
        <title>Broad Genomic Sampling Reveals a Smut Pathogenic Ancestry of the Fungal Clade Ustilaginomycotina.</title>
        <authorList>
            <person name="Kijpornyongpan T."/>
            <person name="Mondo S.J."/>
            <person name="Barry K."/>
            <person name="Sandor L."/>
            <person name="Lee J."/>
            <person name="Lipzen A."/>
            <person name="Pangilinan J."/>
            <person name="LaButti K."/>
            <person name="Hainaut M."/>
            <person name="Henrissat B."/>
            <person name="Grigoriev I.V."/>
            <person name="Spatafora J.W."/>
            <person name="Aime M.C."/>
        </authorList>
    </citation>
    <scope>NUCLEOTIDE SEQUENCE [LARGE SCALE GENOMIC DNA]</scope>
    <source>
        <strain evidence="7 8">MCA 3645</strain>
    </source>
</reference>
<dbReference type="PANTHER" id="PTHR31465">
    <property type="entry name" value="PROTEIN RTA1-RELATED"/>
    <property type="match status" value="1"/>
</dbReference>
<feature type="transmembrane region" description="Helical" evidence="6">
    <location>
        <begin position="216"/>
        <end position="239"/>
    </location>
</feature>
<dbReference type="GO" id="GO:0000324">
    <property type="term" value="C:fungal-type vacuole"/>
    <property type="evidence" value="ECO:0007669"/>
    <property type="project" value="TreeGrafter"/>
</dbReference>
<evidence type="ECO:0000256" key="1">
    <source>
        <dbReference type="ARBA" id="ARBA00004141"/>
    </source>
</evidence>
<feature type="compositionally biased region" description="Low complexity" evidence="5">
    <location>
        <begin position="311"/>
        <end position="333"/>
    </location>
</feature>
<keyword evidence="8" id="KW-1185">Reference proteome</keyword>
<proteinExistence type="predicted"/>
<keyword evidence="4 6" id="KW-0472">Membrane</keyword>
<dbReference type="InParanoid" id="A0A317XIH4"/>
<feature type="transmembrane region" description="Helical" evidence="6">
    <location>
        <begin position="62"/>
        <end position="80"/>
    </location>
</feature>
<feature type="transmembrane region" description="Helical" evidence="6">
    <location>
        <begin position="32"/>
        <end position="55"/>
    </location>
</feature>
<name>A0A317XIH4_9BASI</name>